<dbReference type="InterPro" id="IPR001242">
    <property type="entry name" value="Condensation_dom"/>
</dbReference>
<dbReference type="PANTHER" id="PTHR45527">
    <property type="entry name" value="NONRIBOSOMAL PEPTIDE SYNTHETASE"/>
    <property type="match status" value="1"/>
</dbReference>
<dbReference type="EMBL" id="JAFHAP010000021">
    <property type="protein sequence ID" value="MBN2911031.1"/>
    <property type="molecule type" value="Genomic_DNA"/>
</dbReference>
<dbReference type="RefSeq" id="WP_205497498.1">
    <property type="nucleotide sequence ID" value="NZ_JAFHAP010000021.1"/>
</dbReference>
<evidence type="ECO:0000256" key="1">
    <source>
        <dbReference type="ARBA" id="ARBA00006432"/>
    </source>
</evidence>
<dbReference type="Gene3D" id="3.30.559.10">
    <property type="entry name" value="Chloramphenicol acetyltransferase-like domain"/>
    <property type="match status" value="1"/>
</dbReference>
<evidence type="ECO:0000259" key="2">
    <source>
        <dbReference type="Pfam" id="PF00501"/>
    </source>
</evidence>
<dbReference type="InterPro" id="IPR020845">
    <property type="entry name" value="AMP-binding_CS"/>
</dbReference>
<dbReference type="InterPro" id="IPR023213">
    <property type="entry name" value="CAT-like_dom_sf"/>
</dbReference>
<dbReference type="CDD" id="cd19533">
    <property type="entry name" value="starter-C_NRPS"/>
    <property type="match status" value="1"/>
</dbReference>
<keyword evidence="5" id="KW-1185">Reference proteome</keyword>
<evidence type="ECO:0000259" key="3">
    <source>
        <dbReference type="Pfam" id="PF00668"/>
    </source>
</evidence>
<dbReference type="SUPFAM" id="SSF56801">
    <property type="entry name" value="Acetyl-CoA synthetase-like"/>
    <property type="match status" value="1"/>
</dbReference>
<dbReference type="SUPFAM" id="SSF52777">
    <property type="entry name" value="CoA-dependent acyltransferases"/>
    <property type="match status" value="2"/>
</dbReference>
<dbReference type="NCBIfam" id="TIGR01733">
    <property type="entry name" value="AA-adenyl-dom"/>
    <property type="match status" value="1"/>
</dbReference>
<proteinExistence type="inferred from homology"/>
<protein>
    <submittedName>
        <fullName evidence="4">Amino acid adenylation domain-containing protein</fullName>
    </submittedName>
</protein>
<dbReference type="PROSITE" id="PS00455">
    <property type="entry name" value="AMP_BINDING"/>
    <property type="match status" value="1"/>
</dbReference>
<feature type="non-terminal residue" evidence="4">
    <location>
        <position position="855"/>
    </location>
</feature>
<reference evidence="4" key="1">
    <citation type="journal article" date="2024" name="Int. J. Syst. Evol. Microbiol.">
        <title>Polycladomyces zharkentensis sp. nov., a novel thermophilic cellulose- and starch-degrading member of the Bacillota from a geothermal aquifer in Kazakhstan.</title>
        <authorList>
            <person name="Mashzhan A."/>
            <person name="Kistaubayeva A."/>
            <person name="Javier-Lopez R."/>
            <person name="Bissenova U."/>
            <person name="Bissenbay A."/>
            <person name="Birkeland N.K."/>
        </authorList>
    </citation>
    <scope>NUCLEOTIDE SEQUENCE</scope>
    <source>
        <strain evidence="4">ZKZ2T</strain>
    </source>
</reference>
<comment type="caution">
    <text evidence="4">The sequence shown here is derived from an EMBL/GenBank/DDBJ whole genome shotgun (WGS) entry which is preliminary data.</text>
</comment>
<feature type="domain" description="Condensation" evidence="3">
    <location>
        <begin position="9"/>
        <end position="442"/>
    </location>
</feature>
<organism evidence="4 5">
    <name type="scientific">Polycladomyces zharkentensis</name>
    <dbReference type="NCBI Taxonomy" id="2807616"/>
    <lineage>
        <taxon>Bacteria</taxon>
        <taxon>Bacillati</taxon>
        <taxon>Bacillota</taxon>
        <taxon>Bacilli</taxon>
        <taxon>Bacillales</taxon>
        <taxon>Thermoactinomycetaceae</taxon>
        <taxon>Polycladomyces</taxon>
    </lineage>
</organism>
<dbReference type="PANTHER" id="PTHR45527:SF14">
    <property type="entry name" value="PLIPASTATIN SYNTHASE SUBUNIT B"/>
    <property type="match status" value="1"/>
</dbReference>
<dbReference type="Pfam" id="PF00501">
    <property type="entry name" value="AMP-binding"/>
    <property type="match status" value="1"/>
</dbReference>
<accession>A0ABS2WNM8</accession>
<dbReference type="Pfam" id="PF00668">
    <property type="entry name" value="Condensation"/>
    <property type="match status" value="1"/>
</dbReference>
<feature type="domain" description="AMP-dependent synthetase/ligase" evidence="2">
    <location>
        <begin position="465"/>
        <end position="817"/>
    </location>
</feature>
<dbReference type="Proteomes" id="UP001177120">
    <property type="component" value="Unassembled WGS sequence"/>
</dbReference>
<gene>
    <name evidence="4" type="ORF">JQC72_16180</name>
</gene>
<evidence type="ECO:0000313" key="5">
    <source>
        <dbReference type="Proteomes" id="UP001177120"/>
    </source>
</evidence>
<dbReference type="InterPro" id="IPR000873">
    <property type="entry name" value="AMP-dep_synth/lig_dom"/>
</dbReference>
<name>A0ABS2WNM8_9BACL</name>
<sequence>MPNRQDVRWPLSGAQSGIWFAQHLDPENPIYNAGEYIEIHGPIDPALFESALRQAVMEAESLHLRFGEDEDGPWQIIDPSSDWPFHVIDLSGEPDPREAALAWMKDDLARPVDLKRGPLFTQALFKVAPDCFLWYQRIHHIAMDGYGFSLIAKRVAQIYTSLVQGLPCDQGAFGPLHLILEEDAAYRASEQFERDRQFWLERFADRPEVVSLADRAQRTSRSFLRRTAYLPPSALERLHATARNAGVSWPDVVISATAAYIHRLTGARDVILGLPMMCRLGSVSLRIPGMVMNVLPVRLSMRPDMSLSELVRQVSQEIREVRGHQHYRHEDLRRDLKLVGENRRLFGPLINVMPFDYHLSFAGHRATTHNLSAGPVDDLSINVYDRADGKGMRIDLDANPAVYSADDLEVHRQRFIRFLETISAADLHEPIGRLELLLPEERHRVSVEWNDTAHAVPEANLPEQFQAQVARSPEATAVVFEDAALRYAELNARANRLAHLLIAQGVGPEQIVALALPRSIEMVVGLLAVLKAGAAYLPLDPDYPADRLAFMLEDARPVCMITSAKVVSKLPDASAMPQIVLDEPDTVERLGRYPDTDPGDSDRIRPLSPLNPAYVIYTSGSTGRPKGVVVPYESLNNFLAAMQEQFHLEQQDRFLAVTTIAFDIAALEMFLPLLKGAGLVIARKESIQDPSVLTKMIEDTGATIMQATPSLWHALVENHPESLRGLRVLVGGEALPGSLMLALQRLDCRITNLYGPTETTIWSTAATLDDAHTETPPIGRPIWNTRVYVLDSSLQPVPPGVVGELYIAGSGLARGYLNRPGLTAERFVADPFGPPGSRMYRTGDLARWRADGTLD</sequence>
<dbReference type="Gene3D" id="2.30.38.10">
    <property type="entry name" value="Luciferase, Domain 3"/>
    <property type="match status" value="1"/>
</dbReference>
<dbReference type="Gene3D" id="3.40.50.980">
    <property type="match status" value="2"/>
</dbReference>
<evidence type="ECO:0000313" key="4">
    <source>
        <dbReference type="EMBL" id="MBN2911031.1"/>
    </source>
</evidence>
<comment type="similarity">
    <text evidence="1">Belongs to the ATP-dependent AMP-binding enzyme family.</text>
</comment>
<dbReference type="Gene3D" id="3.30.559.30">
    <property type="entry name" value="Nonribosomal peptide synthetase, condensation domain"/>
    <property type="match status" value="1"/>
</dbReference>
<dbReference type="InterPro" id="IPR010071">
    <property type="entry name" value="AA_adenyl_dom"/>
</dbReference>